<accession>T0HFA9</accession>
<comment type="caution">
    <text evidence="1">The sequence shown here is derived from an EMBL/GenBank/DDBJ whole genome shotgun (WGS) entry which is preliminary data.</text>
</comment>
<dbReference type="AlphaFoldDB" id="T0HFA9"/>
<dbReference type="EMBL" id="AOHD02000002">
    <property type="protein sequence ID" value="EQA82408.1"/>
    <property type="molecule type" value="Genomic_DNA"/>
</dbReference>
<proteinExistence type="predicted"/>
<evidence type="ECO:0000313" key="2">
    <source>
        <dbReference type="Proteomes" id="UP000015445"/>
    </source>
</evidence>
<reference evidence="1" key="1">
    <citation type="submission" date="2013-05" db="EMBL/GenBank/DDBJ databases">
        <authorList>
            <person name="Harkins D.M."/>
            <person name="Durkin A.S."/>
            <person name="Brinkac L.M."/>
            <person name="Haft D.H."/>
            <person name="Selengut J.D."/>
            <person name="Sanka R."/>
            <person name="DePew J."/>
            <person name="Purushe J."/>
            <person name="Galloway R.L."/>
            <person name="Vinetz J.M."/>
            <person name="Sutton G.G."/>
            <person name="Nierman W.C."/>
            <person name="Fouts D.E."/>
        </authorList>
    </citation>
    <scope>NUCLEOTIDE SEQUENCE [LARGE SCALE GENOMIC DNA]</scope>
    <source>
        <strain evidence="1">80-412</strain>
    </source>
</reference>
<name>T0HFA9_9LEPT</name>
<keyword evidence="2" id="KW-1185">Reference proteome</keyword>
<dbReference type="Proteomes" id="UP000015445">
    <property type="component" value="Unassembled WGS sequence"/>
</dbReference>
<evidence type="ECO:0000313" key="1">
    <source>
        <dbReference type="EMBL" id="EQA82408.1"/>
    </source>
</evidence>
<protein>
    <submittedName>
        <fullName evidence="1">Uncharacterized protein</fullName>
    </submittedName>
</protein>
<gene>
    <name evidence="1" type="ORF">LEP1GSC193_1002</name>
</gene>
<organism evidence="1 2">
    <name type="scientific">Leptospira alstonii serovar Pingchang str. 80-412</name>
    <dbReference type="NCBI Taxonomy" id="1218564"/>
    <lineage>
        <taxon>Bacteria</taxon>
        <taxon>Pseudomonadati</taxon>
        <taxon>Spirochaetota</taxon>
        <taxon>Spirochaetia</taxon>
        <taxon>Leptospirales</taxon>
        <taxon>Leptospiraceae</taxon>
        <taxon>Leptospira</taxon>
    </lineage>
</organism>
<sequence length="38" mass="4402">MTCGIHGFEFSTHYSLVIENLSFDGNRKRNGKNFPKKK</sequence>